<dbReference type="GO" id="GO:0000703">
    <property type="term" value="F:oxidized pyrimidine nucleobase lesion DNA N-glycosylase activity"/>
    <property type="evidence" value="ECO:0007669"/>
    <property type="project" value="TreeGrafter"/>
</dbReference>
<dbReference type="InterPro" id="IPR015886">
    <property type="entry name" value="H2TH_FPG"/>
</dbReference>
<keyword evidence="11" id="KW-0511">Multifunctional enzyme</keyword>
<dbReference type="GO" id="GO:0140078">
    <property type="term" value="F:class I DNA-(apurinic or apyrimidinic site) endonuclease activity"/>
    <property type="evidence" value="ECO:0007669"/>
    <property type="project" value="UniProtKB-EC"/>
</dbReference>
<dbReference type="InterPro" id="IPR015887">
    <property type="entry name" value="DNA_glyclase_Znf_dom_DNA_BS"/>
</dbReference>
<feature type="domain" description="Formamidopyrimidine-DNA glycosylase catalytic" evidence="16">
    <location>
        <begin position="2"/>
        <end position="121"/>
    </location>
</feature>
<sequence length="281" mass="30384">MPEGDVVRLTAARLDEAMAGRMLVRSDLRWPGAAETDLVGRTVLANVPYGKHLFTRFDDGWSLHTHLRMEGAWRLARTGTVGARGTASTTRVVLANAWWTAVGVRIGMLDVLRTRDEHRITGPLGPDVLADDFPADGLAAAVERLRTDDAAGGLGPRHRPDRAAQGVPVCEALLDQHTVAGLGTIWTAESLYAQRVWPWTPVRDVPDIGQVLLAARDLMQRIVRHGFGRESDVAREVHGRAGRACHRCGTPVAVGSANDAPYDRPIFYCPSCQPAPSPGGA</sequence>
<keyword evidence="10" id="KW-0456">Lyase</keyword>
<evidence type="ECO:0000313" key="17">
    <source>
        <dbReference type="EMBL" id="MBD8079242.1"/>
    </source>
</evidence>
<dbReference type="InterPro" id="IPR010979">
    <property type="entry name" value="Ribosomal_uS13-like_H2TH"/>
</dbReference>
<accession>A0A927GAJ4</accession>
<evidence type="ECO:0000256" key="5">
    <source>
        <dbReference type="ARBA" id="ARBA00022771"/>
    </source>
</evidence>
<dbReference type="CDD" id="cd08971">
    <property type="entry name" value="AcNei2_N"/>
    <property type="match status" value="1"/>
</dbReference>
<dbReference type="InterPro" id="IPR035937">
    <property type="entry name" value="FPG_N"/>
</dbReference>
<keyword evidence="18" id="KW-1185">Reference proteome</keyword>
<evidence type="ECO:0000256" key="7">
    <source>
        <dbReference type="ARBA" id="ARBA00022833"/>
    </source>
</evidence>
<evidence type="ECO:0000256" key="14">
    <source>
        <dbReference type="PROSITE-ProRule" id="PRU00391"/>
    </source>
</evidence>
<evidence type="ECO:0000256" key="12">
    <source>
        <dbReference type="ARBA" id="ARBA00023295"/>
    </source>
</evidence>
<reference evidence="17" key="2">
    <citation type="submission" date="2020-09" db="EMBL/GenBank/DDBJ databases">
        <authorList>
            <person name="Yu Y."/>
        </authorList>
    </citation>
    <scope>NUCLEOTIDE SEQUENCE</scope>
    <source>
        <strain evidence="17">KCTC 49039</strain>
    </source>
</reference>
<dbReference type="SUPFAM" id="SSF46946">
    <property type="entry name" value="S13-like H2TH domain"/>
    <property type="match status" value="1"/>
</dbReference>
<feature type="domain" description="FPG-type" evidence="15">
    <location>
        <begin position="236"/>
        <end position="274"/>
    </location>
</feature>
<evidence type="ECO:0000256" key="6">
    <source>
        <dbReference type="ARBA" id="ARBA00022801"/>
    </source>
</evidence>
<evidence type="ECO:0000256" key="13">
    <source>
        <dbReference type="ARBA" id="ARBA00044632"/>
    </source>
</evidence>
<protein>
    <recommendedName>
        <fullName evidence="2">DNA-(apurinic or apyrimidinic site) lyase</fullName>
        <ecNumber evidence="2">4.2.99.18</ecNumber>
    </recommendedName>
</protein>
<keyword evidence="4" id="KW-0227">DNA damage</keyword>
<organism evidence="17 18">
    <name type="scientific">Cellulosimicrobium arenosum</name>
    <dbReference type="NCBI Taxonomy" id="2708133"/>
    <lineage>
        <taxon>Bacteria</taxon>
        <taxon>Bacillati</taxon>
        <taxon>Actinomycetota</taxon>
        <taxon>Actinomycetes</taxon>
        <taxon>Micrococcales</taxon>
        <taxon>Promicromonosporaceae</taxon>
        <taxon>Cellulosimicrobium</taxon>
    </lineage>
</organism>
<dbReference type="PROSITE" id="PS01242">
    <property type="entry name" value="ZF_FPG_1"/>
    <property type="match status" value="1"/>
</dbReference>
<evidence type="ECO:0000256" key="4">
    <source>
        <dbReference type="ARBA" id="ARBA00022763"/>
    </source>
</evidence>
<evidence type="ECO:0000256" key="9">
    <source>
        <dbReference type="ARBA" id="ARBA00023204"/>
    </source>
</evidence>
<evidence type="ECO:0000313" key="18">
    <source>
        <dbReference type="Proteomes" id="UP000610846"/>
    </source>
</evidence>
<keyword evidence="9" id="KW-0234">DNA repair</keyword>
<keyword evidence="5 14" id="KW-0863">Zinc-finger</keyword>
<comment type="similarity">
    <text evidence="1">Belongs to the FPG family.</text>
</comment>
<dbReference type="Pfam" id="PF01149">
    <property type="entry name" value="Fapy_DNA_glyco"/>
    <property type="match status" value="1"/>
</dbReference>
<dbReference type="SUPFAM" id="SSF57716">
    <property type="entry name" value="Glucocorticoid receptor-like (DNA-binding domain)"/>
    <property type="match status" value="1"/>
</dbReference>
<dbReference type="Gene3D" id="1.10.8.50">
    <property type="match status" value="1"/>
</dbReference>
<evidence type="ECO:0000256" key="3">
    <source>
        <dbReference type="ARBA" id="ARBA00022723"/>
    </source>
</evidence>
<keyword evidence="6" id="KW-0378">Hydrolase</keyword>
<dbReference type="SMART" id="SM00898">
    <property type="entry name" value="Fapy_DNA_glyco"/>
    <property type="match status" value="1"/>
</dbReference>
<dbReference type="EMBL" id="JACYHB010000006">
    <property type="protein sequence ID" value="MBD8079242.1"/>
    <property type="molecule type" value="Genomic_DNA"/>
</dbReference>
<dbReference type="PANTHER" id="PTHR42697:SF1">
    <property type="entry name" value="ENDONUCLEASE 8"/>
    <property type="match status" value="1"/>
</dbReference>
<dbReference type="GO" id="GO:0003684">
    <property type="term" value="F:damaged DNA binding"/>
    <property type="evidence" value="ECO:0007669"/>
    <property type="project" value="InterPro"/>
</dbReference>
<reference evidence="17" key="1">
    <citation type="journal article" date="2018" name="Curr. Microbiol.">
        <title>Cellulosimicrobium arenosum sp. nov., Isolated from Marine Sediment Sand.</title>
        <authorList>
            <person name="Oh M."/>
            <person name="Kim J.H."/>
            <person name="Yoon J.H."/>
            <person name="Schumann P."/>
            <person name="Kim W."/>
        </authorList>
    </citation>
    <scope>NUCLEOTIDE SEQUENCE</scope>
    <source>
        <strain evidence="17">KCTC 49039</strain>
    </source>
</reference>
<dbReference type="SUPFAM" id="SSF81624">
    <property type="entry name" value="N-terminal domain of MutM-like DNA repair proteins"/>
    <property type="match status" value="1"/>
</dbReference>
<evidence type="ECO:0000259" key="15">
    <source>
        <dbReference type="PROSITE" id="PS51066"/>
    </source>
</evidence>
<dbReference type="PROSITE" id="PS51066">
    <property type="entry name" value="ZF_FPG_2"/>
    <property type="match status" value="1"/>
</dbReference>
<dbReference type="InterPro" id="IPR044090">
    <property type="entry name" value="Nei2_N"/>
</dbReference>
<dbReference type="GO" id="GO:0006284">
    <property type="term" value="P:base-excision repair"/>
    <property type="evidence" value="ECO:0007669"/>
    <property type="project" value="InterPro"/>
</dbReference>
<dbReference type="GO" id="GO:0008270">
    <property type="term" value="F:zinc ion binding"/>
    <property type="evidence" value="ECO:0007669"/>
    <property type="project" value="UniProtKB-KW"/>
</dbReference>
<dbReference type="EC" id="4.2.99.18" evidence="2"/>
<evidence type="ECO:0000256" key="2">
    <source>
        <dbReference type="ARBA" id="ARBA00012720"/>
    </source>
</evidence>
<evidence type="ECO:0000259" key="16">
    <source>
        <dbReference type="PROSITE" id="PS51068"/>
    </source>
</evidence>
<evidence type="ECO:0000256" key="10">
    <source>
        <dbReference type="ARBA" id="ARBA00023239"/>
    </source>
</evidence>
<dbReference type="InterPro" id="IPR000214">
    <property type="entry name" value="Znf_DNA_glyclase/AP_lyase"/>
</dbReference>
<gene>
    <name evidence="17" type="ORF">IF651_09280</name>
</gene>
<name>A0A927GAJ4_9MICO</name>
<dbReference type="InterPro" id="IPR012319">
    <property type="entry name" value="FPG_cat"/>
</dbReference>
<dbReference type="RefSeq" id="WP_191828825.1">
    <property type="nucleotide sequence ID" value="NZ_JACYHB010000006.1"/>
</dbReference>
<evidence type="ECO:0000256" key="1">
    <source>
        <dbReference type="ARBA" id="ARBA00009409"/>
    </source>
</evidence>
<dbReference type="SMART" id="SM01232">
    <property type="entry name" value="H2TH"/>
    <property type="match status" value="1"/>
</dbReference>
<dbReference type="Proteomes" id="UP000610846">
    <property type="component" value="Unassembled WGS sequence"/>
</dbReference>
<evidence type="ECO:0000256" key="8">
    <source>
        <dbReference type="ARBA" id="ARBA00023125"/>
    </source>
</evidence>
<dbReference type="AlphaFoldDB" id="A0A927GAJ4"/>
<keyword evidence="12" id="KW-0326">Glycosidase</keyword>
<evidence type="ECO:0000256" key="11">
    <source>
        <dbReference type="ARBA" id="ARBA00023268"/>
    </source>
</evidence>
<comment type="catalytic activity">
    <reaction evidence="13">
        <text>2'-deoxyribonucleotide-(2'-deoxyribose 5'-phosphate)-2'-deoxyribonucleotide-DNA = a 3'-end 2'-deoxyribonucleotide-(2,3-dehydro-2,3-deoxyribose 5'-phosphate)-DNA + a 5'-end 5'-phospho-2'-deoxyribonucleoside-DNA + H(+)</text>
        <dbReference type="Rhea" id="RHEA:66592"/>
        <dbReference type="Rhea" id="RHEA-COMP:13180"/>
        <dbReference type="Rhea" id="RHEA-COMP:16897"/>
        <dbReference type="Rhea" id="RHEA-COMP:17067"/>
        <dbReference type="ChEBI" id="CHEBI:15378"/>
        <dbReference type="ChEBI" id="CHEBI:136412"/>
        <dbReference type="ChEBI" id="CHEBI:157695"/>
        <dbReference type="ChEBI" id="CHEBI:167181"/>
        <dbReference type="EC" id="4.2.99.18"/>
    </reaction>
</comment>
<proteinExistence type="inferred from homology"/>
<keyword evidence="8" id="KW-0238">DNA-binding</keyword>
<dbReference type="PROSITE" id="PS51068">
    <property type="entry name" value="FPG_CAT"/>
    <property type="match status" value="1"/>
</dbReference>
<comment type="caution">
    <text evidence="17">The sequence shown here is derived from an EMBL/GenBank/DDBJ whole genome shotgun (WGS) entry which is preliminary data.</text>
</comment>
<dbReference type="PANTHER" id="PTHR42697">
    <property type="entry name" value="ENDONUCLEASE 8"/>
    <property type="match status" value="1"/>
</dbReference>
<keyword evidence="3" id="KW-0479">Metal-binding</keyword>
<dbReference type="Gene3D" id="3.20.190.10">
    <property type="entry name" value="MutM-like, N-terminal"/>
    <property type="match status" value="1"/>
</dbReference>
<keyword evidence="7" id="KW-0862">Zinc</keyword>